<dbReference type="NCBIfam" id="NF008165">
    <property type="entry name" value="PRK10917.1-3"/>
    <property type="match status" value="1"/>
</dbReference>
<keyword evidence="7" id="KW-0234">DNA repair</keyword>
<evidence type="ECO:0000256" key="6">
    <source>
        <dbReference type="ARBA" id="ARBA00023125"/>
    </source>
</evidence>
<evidence type="ECO:0000256" key="4">
    <source>
        <dbReference type="ARBA" id="ARBA00022806"/>
    </source>
</evidence>
<dbReference type="InterPro" id="IPR012340">
    <property type="entry name" value="NA-bd_OB-fold"/>
</dbReference>
<dbReference type="CDD" id="cd04488">
    <property type="entry name" value="RecG_wedge_OBF"/>
    <property type="match status" value="1"/>
</dbReference>
<evidence type="ECO:0000313" key="11">
    <source>
        <dbReference type="EMBL" id="PJK27730.1"/>
    </source>
</evidence>
<evidence type="ECO:0000256" key="1">
    <source>
        <dbReference type="ARBA" id="ARBA00022741"/>
    </source>
</evidence>
<dbReference type="CDD" id="cd17992">
    <property type="entry name" value="DEXHc_RecG"/>
    <property type="match status" value="1"/>
</dbReference>
<dbReference type="Pfam" id="PF17191">
    <property type="entry name" value="RecG_wedge"/>
    <property type="match status" value="1"/>
</dbReference>
<dbReference type="Gene3D" id="2.40.50.140">
    <property type="entry name" value="Nucleic acid-binding proteins"/>
    <property type="match status" value="1"/>
</dbReference>
<dbReference type="PANTHER" id="PTHR47964:SF1">
    <property type="entry name" value="ATP-DEPENDENT DNA HELICASE HOMOLOG RECG, CHLOROPLASTIC"/>
    <property type="match status" value="1"/>
</dbReference>
<dbReference type="PANTHER" id="PTHR47964">
    <property type="entry name" value="ATP-DEPENDENT DNA HELICASE HOMOLOG RECG, CHLOROPLASTIC"/>
    <property type="match status" value="1"/>
</dbReference>
<evidence type="ECO:0000256" key="5">
    <source>
        <dbReference type="ARBA" id="ARBA00022840"/>
    </source>
</evidence>
<dbReference type="GO" id="GO:0005524">
    <property type="term" value="F:ATP binding"/>
    <property type="evidence" value="ECO:0007669"/>
    <property type="project" value="UniProtKB-KW"/>
</dbReference>
<dbReference type="NCBIfam" id="NF008164">
    <property type="entry name" value="PRK10917.1-2"/>
    <property type="match status" value="1"/>
</dbReference>
<dbReference type="GO" id="GO:0003677">
    <property type="term" value="F:DNA binding"/>
    <property type="evidence" value="ECO:0007669"/>
    <property type="project" value="UniProtKB-KW"/>
</dbReference>
<keyword evidence="2" id="KW-0227">DNA damage</keyword>
<dbReference type="GO" id="GO:0006281">
    <property type="term" value="P:DNA repair"/>
    <property type="evidence" value="ECO:0007669"/>
    <property type="project" value="UniProtKB-KW"/>
</dbReference>
<dbReference type="SMART" id="SM00487">
    <property type="entry name" value="DEXDc"/>
    <property type="match status" value="1"/>
</dbReference>
<evidence type="ECO:0000256" key="2">
    <source>
        <dbReference type="ARBA" id="ARBA00022763"/>
    </source>
</evidence>
<dbReference type="SUPFAM" id="SSF52540">
    <property type="entry name" value="P-loop containing nucleoside triphosphate hydrolases"/>
    <property type="match status" value="2"/>
</dbReference>
<dbReference type="OrthoDB" id="9804325at2"/>
<keyword evidence="4 11" id="KW-0347">Helicase</keyword>
<comment type="caution">
    <text evidence="11">The sequence shown here is derived from an EMBL/GenBank/DDBJ whole genome shotgun (WGS) entry which is preliminary data.</text>
</comment>
<dbReference type="GO" id="GO:0016787">
    <property type="term" value="F:hydrolase activity"/>
    <property type="evidence" value="ECO:0007669"/>
    <property type="project" value="UniProtKB-KW"/>
</dbReference>
<sequence length="692" mass="76854">MRPEILFALFQPATNLKGVGPRVAALLDRLGASRVLDLIWLLPSGVIDRGYRPKLEDAETGRVATIDVTVTEHRAGRGRQPYRVIVTDGTASAALVFFNPRRDWLEQTYPPGARRLISGRIDRYGDALQMAHPDYAVDPAAGEEIPAIEPVYPLTAGLAPKTLRHIVARAAAQAPDLPEWLDPALKERHGFPAWRDAVRSVHAPERATAIESTPALRRLAYDELLANQLALSLVRRRLKRRGGRRLQGDGRIAEKVRQGLRWELTGAQRRVLAEILEDMASPHRMMRLIQGDVGSGKTVVALLAAAAAVEAGTQAALMVPTEVLARQHARTLVDLAGDAGLRIACLTGRDKTQARRTILRDLNEGRIDLLVGTHALFQEGVDFHDLGLVIVDEQHRFGVHQRMLLSEKSERPADILVMTATPIPRTLAMTAYGDMDVSRIDERPPGRAAVDTRVVSAERLDDVIERLSAAMDRGDRAYWICPLVEETEDSELAAAEQRHRELRQRFGDRVGLVHGRMRAEDKDMALQRFADGDATLLVATTVVEVGVDVPEATIIVIEEADRFGLAQLHQLRGRVGRGDRPGVCLLIYRPPLGETARARLRTLRETDDGFRIAEEDYRLRGAGELLGTRQSGLPGMRLAAIDRDQDLMEIAHDDARLIVETDPELRKERGRALRILLYLFERDAAIRYLESG</sequence>
<protein>
    <recommendedName>
        <fullName evidence="8">Probable DNA 3'-5' helicase RecG</fullName>
    </recommendedName>
</protein>
<keyword evidence="12" id="KW-1185">Reference proteome</keyword>
<dbReference type="Gene3D" id="3.40.50.300">
    <property type="entry name" value="P-loop containing nucleotide triphosphate hydrolases"/>
    <property type="match status" value="2"/>
</dbReference>
<dbReference type="EMBL" id="PHIG01000056">
    <property type="protein sequence ID" value="PJK27730.1"/>
    <property type="molecule type" value="Genomic_DNA"/>
</dbReference>
<dbReference type="PROSITE" id="PS51192">
    <property type="entry name" value="HELICASE_ATP_BIND_1"/>
    <property type="match status" value="1"/>
</dbReference>
<gene>
    <name evidence="11" type="ORF">CVT23_20795</name>
</gene>
<feature type="domain" description="Helicase ATP-binding" evidence="9">
    <location>
        <begin position="278"/>
        <end position="440"/>
    </location>
</feature>
<evidence type="ECO:0000256" key="3">
    <source>
        <dbReference type="ARBA" id="ARBA00022801"/>
    </source>
</evidence>
<dbReference type="InterPro" id="IPR033454">
    <property type="entry name" value="RecG_wedge"/>
</dbReference>
<keyword evidence="1" id="KW-0547">Nucleotide-binding</keyword>
<organism evidence="11 12">
    <name type="scientific">Minwuia thermotolerans</name>
    <dbReference type="NCBI Taxonomy" id="2056226"/>
    <lineage>
        <taxon>Bacteria</taxon>
        <taxon>Pseudomonadati</taxon>
        <taxon>Pseudomonadota</taxon>
        <taxon>Alphaproteobacteria</taxon>
        <taxon>Minwuiales</taxon>
        <taxon>Minwuiaceae</taxon>
        <taxon>Minwuia</taxon>
    </lineage>
</organism>
<dbReference type="NCBIfam" id="NF008168">
    <property type="entry name" value="PRK10917.2-2"/>
    <property type="match status" value="1"/>
</dbReference>
<accession>A0A2M9FW90</accession>
<dbReference type="Pfam" id="PF00271">
    <property type="entry name" value="Helicase_C"/>
    <property type="match status" value="1"/>
</dbReference>
<dbReference type="InterPro" id="IPR014001">
    <property type="entry name" value="Helicase_ATP-bd"/>
</dbReference>
<feature type="domain" description="Helicase C-terminal" evidence="10">
    <location>
        <begin position="459"/>
        <end position="623"/>
    </location>
</feature>
<keyword evidence="6" id="KW-0238">DNA-binding</keyword>
<dbReference type="GO" id="GO:0003678">
    <property type="term" value="F:DNA helicase activity"/>
    <property type="evidence" value="ECO:0007669"/>
    <property type="project" value="TreeGrafter"/>
</dbReference>
<evidence type="ECO:0000259" key="9">
    <source>
        <dbReference type="PROSITE" id="PS51192"/>
    </source>
</evidence>
<name>A0A2M9FW90_9PROT</name>
<dbReference type="InterPro" id="IPR047112">
    <property type="entry name" value="RecG/Mfd"/>
</dbReference>
<evidence type="ECO:0000256" key="7">
    <source>
        <dbReference type="ARBA" id="ARBA00023204"/>
    </source>
</evidence>
<dbReference type="InterPro" id="IPR001650">
    <property type="entry name" value="Helicase_C-like"/>
</dbReference>
<proteinExistence type="predicted"/>
<dbReference type="Pfam" id="PF00270">
    <property type="entry name" value="DEAD"/>
    <property type="match status" value="1"/>
</dbReference>
<dbReference type="Proteomes" id="UP000229498">
    <property type="component" value="Unassembled WGS sequence"/>
</dbReference>
<keyword evidence="3" id="KW-0378">Hydrolase</keyword>
<evidence type="ECO:0000256" key="8">
    <source>
        <dbReference type="ARBA" id="ARBA00049819"/>
    </source>
</evidence>
<dbReference type="SMART" id="SM00490">
    <property type="entry name" value="HELICc"/>
    <property type="match status" value="2"/>
</dbReference>
<dbReference type="PROSITE" id="PS51194">
    <property type="entry name" value="HELICASE_CTER"/>
    <property type="match status" value="1"/>
</dbReference>
<dbReference type="InterPro" id="IPR011545">
    <property type="entry name" value="DEAD/DEAH_box_helicase_dom"/>
</dbReference>
<dbReference type="AlphaFoldDB" id="A0A2M9FW90"/>
<evidence type="ECO:0000259" key="10">
    <source>
        <dbReference type="PROSITE" id="PS51194"/>
    </source>
</evidence>
<dbReference type="InterPro" id="IPR045562">
    <property type="entry name" value="RecG_dom3_C"/>
</dbReference>
<reference evidence="11 12" key="1">
    <citation type="submission" date="2017-11" db="EMBL/GenBank/DDBJ databases">
        <title>Draft genome sequence of Rhizobiales bacterium SY3-13.</title>
        <authorList>
            <person name="Sun C."/>
        </authorList>
    </citation>
    <scope>NUCLEOTIDE SEQUENCE [LARGE SCALE GENOMIC DNA]</scope>
    <source>
        <strain evidence="11 12">SY3-13</strain>
    </source>
</reference>
<keyword evidence="5" id="KW-0067">ATP-binding</keyword>
<dbReference type="Pfam" id="PF19833">
    <property type="entry name" value="RecG_dom3_C"/>
    <property type="match status" value="1"/>
</dbReference>
<evidence type="ECO:0000313" key="12">
    <source>
        <dbReference type="Proteomes" id="UP000229498"/>
    </source>
</evidence>
<dbReference type="RefSeq" id="WP_109795857.1">
    <property type="nucleotide sequence ID" value="NZ_PHIG01000056.1"/>
</dbReference>
<dbReference type="SUPFAM" id="SSF50249">
    <property type="entry name" value="Nucleic acid-binding proteins"/>
    <property type="match status" value="1"/>
</dbReference>
<dbReference type="InterPro" id="IPR027417">
    <property type="entry name" value="P-loop_NTPase"/>
</dbReference>